<feature type="domain" description="Reverse transcriptase" evidence="10">
    <location>
        <begin position="125"/>
        <end position="304"/>
    </location>
</feature>
<evidence type="ECO:0000259" key="11">
    <source>
        <dbReference type="PROSITE" id="PS50994"/>
    </source>
</evidence>
<dbReference type="GO" id="GO:0015074">
    <property type="term" value="P:DNA integration"/>
    <property type="evidence" value="ECO:0007669"/>
    <property type="project" value="InterPro"/>
</dbReference>
<dbReference type="PANTHER" id="PTHR37984:SF5">
    <property type="entry name" value="PROTEIN NYNRIN-LIKE"/>
    <property type="match status" value="1"/>
</dbReference>
<dbReference type="PROSITE" id="PS50994">
    <property type="entry name" value="INTEGRASE"/>
    <property type="match status" value="1"/>
</dbReference>
<evidence type="ECO:0000256" key="1">
    <source>
        <dbReference type="ARBA" id="ARBA00022670"/>
    </source>
</evidence>
<dbReference type="Gene3D" id="3.10.20.370">
    <property type="match status" value="1"/>
</dbReference>
<dbReference type="Pfam" id="PF00078">
    <property type="entry name" value="RVT_1"/>
    <property type="match status" value="1"/>
</dbReference>
<dbReference type="InterPro" id="IPR050951">
    <property type="entry name" value="Retrovirus_Pol_polyprotein"/>
</dbReference>
<evidence type="ECO:0000313" key="12">
    <source>
        <dbReference type="EMBL" id="WOG99479.1"/>
    </source>
</evidence>
<dbReference type="PANTHER" id="PTHR37984">
    <property type="entry name" value="PROTEIN CBG26694"/>
    <property type="match status" value="1"/>
</dbReference>
<dbReference type="InterPro" id="IPR001584">
    <property type="entry name" value="Integrase_cat-core"/>
</dbReference>
<evidence type="ECO:0000256" key="5">
    <source>
        <dbReference type="ARBA" id="ARBA00022759"/>
    </source>
</evidence>
<accession>A0AAF1AYJ9</accession>
<sequence>MKFEVAGELITLKGDPTLIKSKVSLKSMLRLLKKEEMGFWVECSSLESSQAQAESVLHTKAIPDFLAATLDQHKQVFADPVGLPPVRNHEHTICLKKGSNPVGVRPYRYPQSQKDEIERLITEMLAAGIIKPSTSPFSSPVLLVKKKDGSWRFCVDYRALNKETVPDKYPIPVIDELLDELNGARIFSKLDLKSGYHQILVKPEDTHKTAFRTHDGHYEFLVMPFGLMNAPATFQSLMNDVFRPCLRRFVLVFFDDILVYSKSEREHADHMQVVLGILAKHSLFANFKKCEFGQSKVGYLGHVISAQGVGADPEKVQAVVEWAVPQNLRDLRGFLGLTGYYRKFVAKYAQIAQPLTDQLRKDNFGWTDAASEAFSTLKTAMVSAPVLVLPDFTQTFVLESDACGYGIGAVLMQQGRPIAYFSKLLGSRAQQKSIYEKELIAICLAIQKWRHYLLGRHFIVRTDQQSLKFITQQREVNADYQKWLTKLLGFDFEVQYKPGASNRVADALSRKQVGEVALQSLHGDVLLTDHGVQWTKLEQELFKLQGTDLKRSTSYHPQTDGQTEIVNKALETYLRCFVGDKPRSWAQWLPWAEFSYNSSPHCSTKLSPFKVLYGRDPPHVMRVGRGQTPVDSLDELLQERDAMLAELHFNLIKAQQVMKRAADAKRREDEFAVGDLVYLKLQPYRQRSLARRPFEKLSPRFYGPFRVLQRIGKVAYKLDLPQDSHIHPVFHISQLKKSVGGVQVSPTLPPQLNSDMELLVEPEEVLEVRQVQGGSNSRLEALIKWKALPAYEATWEEVALVTQQFPNFHLEDKVNLWAGGNVMNTEATKDLIKYARRLKKGKEDISVVGVNNAGQGTEE</sequence>
<evidence type="ECO:0000256" key="4">
    <source>
        <dbReference type="ARBA" id="ARBA00022722"/>
    </source>
</evidence>
<evidence type="ECO:0000256" key="3">
    <source>
        <dbReference type="ARBA" id="ARBA00022695"/>
    </source>
</evidence>
<keyword evidence="2" id="KW-0808">Transferase</keyword>
<dbReference type="Pfam" id="PF17919">
    <property type="entry name" value="RT_RNaseH_2"/>
    <property type="match status" value="1"/>
</dbReference>
<keyword evidence="5" id="KW-0255">Endonuclease</keyword>
<dbReference type="InterPro" id="IPR016197">
    <property type="entry name" value="Chromo-like_dom_sf"/>
</dbReference>
<dbReference type="InterPro" id="IPR000477">
    <property type="entry name" value="RT_dom"/>
</dbReference>
<evidence type="ECO:0008006" key="14">
    <source>
        <dbReference type="Google" id="ProtNLM"/>
    </source>
</evidence>
<reference evidence="12" key="1">
    <citation type="journal article" date="2016" name="Nat. Genet.">
        <title>A high-quality carrot genome assembly provides new insights into carotenoid accumulation and asterid genome evolution.</title>
        <authorList>
            <person name="Iorizzo M."/>
            <person name="Ellison S."/>
            <person name="Senalik D."/>
            <person name="Zeng P."/>
            <person name="Satapoomin P."/>
            <person name="Huang J."/>
            <person name="Bowman M."/>
            <person name="Iovene M."/>
            <person name="Sanseverino W."/>
            <person name="Cavagnaro P."/>
            <person name="Yildiz M."/>
            <person name="Macko-Podgorni A."/>
            <person name="Moranska E."/>
            <person name="Grzebelus E."/>
            <person name="Grzebelus D."/>
            <person name="Ashrafi H."/>
            <person name="Zheng Z."/>
            <person name="Cheng S."/>
            <person name="Spooner D."/>
            <person name="Van Deynze A."/>
            <person name="Simon P."/>
        </authorList>
    </citation>
    <scope>NUCLEOTIDE SEQUENCE</scope>
    <source>
        <tissue evidence="12">Leaf</tissue>
    </source>
</reference>
<dbReference type="PROSITE" id="PS50878">
    <property type="entry name" value="RT_POL"/>
    <property type="match status" value="1"/>
</dbReference>
<dbReference type="Pfam" id="PF24626">
    <property type="entry name" value="SH3_Tf2-1"/>
    <property type="match status" value="1"/>
</dbReference>
<feature type="domain" description="Chromo" evidence="9">
    <location>
        <begin position="760"/>
        <end position="797"/>
    </location>
</feature>
<feature type="domain" description="Integrase catalytic" evidence="11">
    <location>
        <begin position="525"/>
        <end position="616"/>
    </location>
</feature>
<keyword evidence="6" id="KW-0378">Hydrolase</keyword>
<dbReference type="FunFam" id="3.10.10.10:FF:000007">
    <property type="entry name" value="Retrovirus-related Pol polyprotein from transposon 17.6-like Protein"/>
    <property type="match status" value="1"/>
</dbReference>
<keyword evidence="1" id="KW-0645">Protease</keyword>
<dbReference type="InterPro" id="IPR012337">
    <property type="entry name" value="RNaseH-like_sf"/>
</dbReference>
<keyword evidence="8" id="KW-0511">Multifunctional enzyme</keyword>
<dbReference type="SUPFAM" id="SSF54160">
    <property type="entry name" value="Chromo domain-like"/>
    <property type="match status" value="1"/>
</dbReference>
<dbReference type="SUPFAM" id="SSF56672">
    <property type="entry name" value="DNA/RNA polymerases"/>
    <property type="match status" value="1"/>
</dbReference>
<dbReference type="Gene3D" id="3.30.420.10">
    <property type="entry name" value="Ribonuclease H-like superfamily/Ribonuclease H"/>
    <property type="match status" value="1"/>
</dbReference>
<dbReference type="EMBL" id="CP093347">
    <property type="protein sequence ID" value="WOG99479.1"/>
    <property type="molecule type" value="Genomic_DNA"/>
</dbReference>
<protein>
    <recommendedName>
        <fullName evidence="14">Chromo domain-containing protein</fullName>
    </recommendedName>
</protein>
<dbReference type="GO" id="GO:0006508">
    <property type="term" value="P:proteolysis"/>
    <property type="evidence" value="ECO:0007669"/>
    <property type="project" value="UniProtKB-KW"/>
</dbReference>
<dbReference type="InterPro" id="IPR041577">
    <property type="entry name" value="RT_RNaseH_2"/>
</dbReference>
<evidence type="ECO:0000256" key="6">
    <source>
        <dbReference type="ARBA" id="ARBA00022801"/>
    </source>
</evidence>
<dbReference type="PROSITE" id="PS50013">
    <property type="entry name" value="CHROMO_2"/>
    <property type="match status" value="1"/>
</dbReference>
<evidence type="ECO:0000259" key="10">
    <source>
        <dbReference type="PROSITE" id="PS50878"/>
    </source>
</evidence>
<dbReference type="Gene3D" id="2.40.50.40">
    <property type="match status" value="1"/>
</dbReference>
<dbReference type="GO" id="GO:0004519">
    <property type="term" value="F:endonuclease activity"/>
    <property type="evidence" value="ECO:0007669"/>
    <property type="project" value="UniProtKB-KW"/>
</dbReference>
<dbReference type="FunFam" id="3.30.70.270:FF:000020">
    <property type="entry name" value="Transposon Tf2-6 polyprotein-like Protein"/>
    <property type="match status" value="1"/>
</dbReference>
<keyword evidence="13" id="KW-1185">Reference proteome</keyword>
<evidence type="ECO:0000256" key="2">
    <source>
        <dbReference type="ARBA" id="ARBA00022679"/>
    </source>
</evidence>
<gene>
    <name evidence="12" type="ORF">DCAR_0518831</name>
</gene>
<dbReference type="Gene3D" id="3.30.70.270">
    <property type="match status" value="2"/>
</dbReference>
<dbReference type="GO" id="GO:0003676">
    <property type="term" value="F:nucleic acid binding"/>
    <property type="evidence" value="ECO:0007669"/>
    <property type="project" value="InterPro"/>
</dbReference>
<dbReference type="SUPFAM" id="SSF53098">
    <property type="entry name" value="Ribonuclease H-like"/>
    <property type="match status" value="1"/>
</dbReference>
<dbReference type="InterPro" id="IPR043502">
    <property type="entry name" value="DNA/RNA_pol_sf"/>
</dbReference>
<dbReference type="AlphaFoldDB" id="A0AAF1AYJ9"/>
<dbReference type="InterPro" id="IPR036397">
    <property type="entry name" value="RNaseH_sf"/>
</dbReference>
<dbReference type="InterPro" id="IPR043128">
    <property type="entry name" value="Rev_trsase/Diguanyl_cyclase"/>
</dbReference>
<keyword evidence="7" id="KW-0695">RNA-directed DNA polymerase</keyword>
<name>A0AAF1AYJ9_DAUCS</name>
<dbReference type="CDD" id="cd01647">
    <property type="entry name" value="RT_LTR"/>
    <property type="match status" value="1"/>
</dbReference>
<reference evidence="12" key="2">
    <citation type="submission" date="2022-03" db="EMBL/GenBank/DDBJ databases">
        <title>Draft title - Genomic analysis of global carrot germplasm unveils the trajectory of domestication and the origin of high carotenoid orange carrot.</title>
        <authorList>
            <person name="Iorizzo M."/>
            <person name="Ellison S."/>
            <person name="Senalik D."/>
            <person name="Macko-Podgorni A."/>
            <person name="Grzebelus D."/>
            <person name="Bostan H."/>
            <person name="Rolling W."/>
            <person name="Curaba J."/>
            <person name="Simon P."/>
        </authorList>
    </citation>
    <scope>NUCLEOTIDE SEQUENCE</scope>
    <source>
        <tissue evidence="12">Leaf</tissue>
    </source>
</reference>
<keyword evidence="3" id="KW-0548">Nucleotidyltransferase</keyword>
<evidence type="ECO:0000259" key="9">
    <source>
        <dbReference type="PROSITE" id="PS50013"/>
    </source>
</evidence>
<dbReference type="InterPro" id="IPR056924">
    <property type="entry name" value="SH3_Tf2-1"/>
</dbReference>
<dbReference type="InterPro" id="IPR000953">
    <property type="entry name" value="Chromo/chromo_shadow_dom"/>
</dbReference>
<keyword evidence="4" id="KW-0540">Nuclease</keyword>
<evidence type="ECO:0000313" key="13">
    <source>
        <dbReference type="Proteomes" id="UP000077755"/>
    </source>
</evidence>
<dbReference type="Proteomes" id="UP000077755">
    <property type="component" value="Chromosome 5"/>
</dbReference>
<organism evidence="12 13">
    <name type="scientific">Daucus carota subsp. sativus</name>
    <name type="common">Carrot</name>
    <dbReference type="NCBI Taxonomy" id="79200"/>
    <lineage>
        <taxon>Eukaryota</taxon>
        <taxon>Viridiplantae</taxon>
        <taxon>Streptophyta</taxon>
        <taxon>Embryophyta</taxon>
        <taxon>Tracheophyta</taxon>
        <taxon>Spermatophyta</taxon>
        <taxon>Magnoliopsida</taxon>
        <taxon>eudicotyledons</taxon>
        <taxon>Gunneridae</taxon>
        <taxon>Pentapetalae</taxon>
        <taxon>asterids</taxon>
        <taxon>campanulids</taxon>
        <taxon>Apiales</taxon>
        <taxon>Apiaceae</taxon>
        <taxon>Apioideae</taxon>
        <taxon>Scandiceae</taxon>
        <taxon>Daucinae</taxon>
        <taxon>Daucus</taxon>
        <taxon>Daucus sect. Daucus</taxon>
    </lineage>
</organism>
<dbReference type="CDD" id="cd09274">
    <property type="entry name" value="RNase_HI_RT_Ty3"/>
    <property type="match status" value="1"/>
</dbReference>
<evidence type="ECO:0000256" key="8">
    <source>
        <dbReference type="ARBA" id="ARBA00023268"/>
    </source>
</evidence>
<dbReference type="GO" id="GO:0003964">
    <property type="term" value="F:RNA-directed DNA polymerase activity"/>
    <property type="evidence" value="ECO:0007669"/>
    <property type="project" value="UniProtKB-KW"/>
</dbReference>
<dbReference type="Gene3D" id="3.10.10.10">
    <property type="entry name" value="HIV Type 1 Reverse Transcriptase, subunit A, domain 1"/>
    <property type="match status" value="1"/>
</dbReference>
<dbReference type="GO" id="GO:0008233">
    <property type="term" value="F:peptidase activity"/>
    <property type="evidence" value="ECO:0007669"/>
    <property type="project" value="UniProtKB-KW"/>
</dbReference>
<evidence type="ECO:0000256" key="7">
    <source>
        <dbReference type="ARBA" id="ARBA00022918"/>
    </source>
</evidence>
<proteinExistence type="predicted"/>